<reference evidence="8 9" key="1">
    <citation type="submission" date="2021-04" db="EMBL/GenBank/DDBJ databases">
        <authorList>
            <person name="Pira H."/>
            <person name="Risdian C."/>
            <person name="Wink J."/>
        </authorList>
    </citation>
    <scope>NUCLEOTIDE SEQUENCE [LARGE SCALE GENOMIC DNA]</scope>
    <source>
        <strain evidence="8 9">WH53</strain>
    </source>
</reference>
<organism evidence="8 9">
    <name type="scientific">Zooshikella harenae</name>
    <dbReference type="NCBI Taxonomy" id="2827238"/>
    <lineage>
        <taxon>Bacteria</taxon>
        <taxon>Pseudomonadati</taxon>
        <taxon>Pseudomonadota</taxon>
        <taxon>Gammaproteobacteria</taxon>
        <taxon>Oceanospirillales</taxon>
        <taxon>Zooshikellaceae</taxon>
        <taxon>Zooshikella</taxon>
    </lineage>
</organism>
<evidence type="ECO:0000256" key="4">
    <source>
        <dbReference type="ARBA" id="ARBA00023163"/>
    </source>
</evidence>
<dbReference type="Gene3D" id="1.10.10.60">
    <property type="entry name" value="Homeodomain-like"/>
    <property type="match status" value="1"/>
</dbReference>
<protein>
    <submittedName>
        <fullName evidence="8">Sigma-54-dependent Fis family transcriptional regulator</fullName>
    </submittedName>
</protein>
<dbReference type="EMBL" id="JAGSOY010000029">
    <property type="protein sequence ID" value="MBU2712028.1"/>
    <property type="molecule type" value="Genomic_DNA"/>
</dbReference>
<keyword evidence="4" id="KW-0804">Transcription</keyword>
<dbReference type="SMART" id="SM00448">
    <property type="entry name" value="REC"/>
    <property type="match status" value="1"/>
</dbReference>
<evidence type="ECO:0000256" key="3">
    <source>
        <dbReference type="ARBA" id="ARBA00023015"/>
    </source>
</evidence>
<dbReference type="Proteomes" id="UP000690515">
    <property type="component" value="Unassembled WGS sequence"/>
</dbReference>
<dbReference type="InterPro" id="IPR003593">
    <property type="entry name" value="AAA+_ATPase"/>
</dbReference>
<keyword evidence="1" id="KW-0547">Nucleotide-binding</keyword>
<evidence type="ECO:0000256" key="1">
    <source>
        <dbReference type="ARBA" id="ARBA00022741"/>
    </source>
</evidence>
<evidence type="ECO:0000313" key="8">
    <source>
        <dbReference type="EMBL" id="MBU2712028.1"/>
    </source>
</evidence>
<feature type="modified residue" description="4-aspartylphosphate" evidence="5">
    <location>
        <position position="54"/>
    </location>
</feature>
<comment type="caution">
    <text evidence="8">The sequence shown here is derived from an EMBL/GenBank/DDBJ whole genome shotgun (WGS) entry which is preliminary data.</text>
</comment>
<dbReference type="Gene3D" id="1.10.8.60">
    <property type="match status" value="1"/>
</dbReference>
<feature type="domain" description="Sigma-54 factor interaction" evidence="6">
    <location>
        <begin position="148"/>
        <end position="377"/>
    </location>
</feature>
<gene>
    <name evidence="8" type="ORF">KCG35_13235</name>
</gene>
<dbReference type="InterPro" id="IPR011006">
    <property type="entry name" value="CheY-like_superfamily"/>
</dbReference>
<evidence type="ECO:0000256" key="2">
    <source>
        <dbReference type="ARBA" id="ARBA00022840"/>
    </source>
</evidence>
<keyword evidence="2" id="KW-0067">ATP-binding</keyword>
<name>A0ABS5ZD97_9GAMM</name>
<dbReference type="InterPro" id="IPR001789">
    <property type="entry name" value="Sig_transdc_resp-reg_receiver"/>
</dbReference>
<dbReference type="InterPro" id="IPR027417">
    <property type="entry name" value="P-loop_NTPase"/>
</dbReference>
<keyword evidence="9" id="KW-1185">Reference proteome</keyword>
<feature type="domain" description="Response regulatory" evidence="7">
    <location>
        <begin position="5"/>
        <end position="119"/>
    </location>
</feature>
<dbReference type="InterPro" id="IPR058031">
    <property type="entry name" value="AAA_lid_NorR"/>
</dbReference>
<dbReference type="PROSITE" id="PS00676">
    <property type="entry name" value="SIGMA54_INTERACT_2"/>
    <property type="match status" value="1"/>
</dbReference>
<dbReference type="CDD" id="cd00009">
    <property type="entry name" value="AAA"/>
    <property type="match status" value="1"/>
</dbReference>
<evidence type="ECO:0000259" key="7">
    <source>
        <dbReference type="PROSITE" id="PS50110"/>
    </source>
</evidence>
<dbReference type="Gene3D" id="3.40.50.2300">
    <property type="match status" value="1"/>
</dbReference>
<dbReference type="RefSeq" id="WP_215820215.1">
    <property type="nucleotide sequence ID" value="NZ_JAGSOY010000029.1"/>
</dbReference>
<dbReference type="InterPro" id="IPR002078">
    <property type="entry name" value="Sigma_54_int"/>
</dbReference>
<sequence length="466" mass="52237">MMQKPILIVDDDSDLCQMLSMVLNREGMKTCIVHDGDAALSWLANRQAAAVLLDVRLPDKSGLDVIRAIKSFHYEVPVIVISAYAGVLDAVGAFKAGAFDYLPKPFENQRLILAVNQALSSYKASVDVERENTKQSVQCEPGESLSELMGPSTEVNVLSRELERVVATDYSVVIQGETGTGKELIARYIHHHSLRAEGPFVAVDCGAISESLMENEFFGHEKGAYTGADRQQCGRFEAANGGTLFLDEIANLSFNAQALLLRALQERIIRRVGGVRDIPINVRVLAASNVDLEQAEREGHFREDLLYRLNDFSLRLPSLRQRRDDILFLAHRFLKECNQELNKSVKGFTPEAEQKLLDFSWPGNVRELRGVIRRAVLNVTREVDVSDIRLRKDDHCLDDEVQVSQHLPIELGQRSLRQMVADYKQRLEAAILRQALNQTGGNKAEAARLLHIDYKTIHTKLKKLGI</sequence>
<evidence type="ECO:0000313" key="9">
    <source>
        <dbReference type="Proteomes" id="UP000690515"/>
    </source>
</evidence>
<dbReference type="Pfam" id="PF00072">
    <property type="entry name" value="Response_reg"/>
    <property type="match status" value="1"/>
</dbReference>
<dbReference type="Pfam" id="PF25601">
    <property type="entry name" value="AAA_lid_14"/>
    <property type="match status" value="1"/>
</dbReference>
<dbReference type="PANTHER" id="PTHR32071:SF81">
    <property type="entry name" value="PROPIONATE CATABOLISM OPERON REGULATORY PROTEIN"/>
    <property type="match status" value="1"/>
</dbReference>
<dbReference type="InterPro" id="IPR009057">
    <property type="entry name" value="Homeodomain-like_sf"/>
</dbReference>
<dbReference type="Pfam" id="PF00158">
    <property type="entry name" value="Sigma54_activat"/>
    <property type="match status" value="1"/>
</dbReference>
<proteinExistence type="predicted"/>
<evidence type="ECO:0000259" key="6">
    <source>
        <dbReference type="PROSITE" id="PS50045"/>
    </source>
</evidence>
<accession>A0ABS5ZD97</accession>
<dbReference type="PRINTS" id="PR01590">
    <property type="entry name" value="HTHFIS"/>
</dbReference>
<dbReference type="PROSITE" id="PS50110">
    <property type="entry name" value="RESPONSE_REGULATORY"/>
    <property type="match status" value="1"/>
</dbReference>
<dbReference type="Gene3D" id="3.40.50.300">
    <property type="entry name" value="P-loop containing nucleotide triphosphate hydrolases"/>
    <property type="match status" value="1"/>
</dbReference>
<dbReference type="InterPro" id="IPR025662">
    <property type="entry name" value="Sigma_54_int_dom_ATP-bd_1"/>
</dbReference>
<keyword evidence="5" id="KW-0597">Phosphoprotein</keyword>
<dbReference type="InterPro" id="IPR002197">
    <property type="entry name" value="HTH_Fis"/>
</dbReference>
<dbReference type="InterPro" id="IPR025943">
    <property type="entry name" value="Sigma_54_int_dom_ATP-bd_2"/>
</dbReference>
<dbReference type="PROSITE" id="PS50045">
    <property type="entry name" value="SIGMA54_INTERACT_4"/>
    <property type="match status" value="1"/>
</dbReference>
<dbReference type="PANTHER" id="PTHR32071">
    <property type="entry name" value="TRANSCRIPTIONAL REGULATORY PROTEIN"/>
    <property type="match status" value="1"/>
</dbReference>
<evidence type="ECO:0000256" key="5">
    <source>
        <dbReference type="PROSITE-ProRule" id="PRU00169"/>
    </source>
</evidence>
<keyword evidence="3" id="KW-0805">Transcription regulation</keyword>
<dbReference type="SUPFAM" id="SSF52172">
    <property type="entry name" value="CheY-like"/>
    <property type="match status" value="1"/>
</dbReference>
<dbReference type="SUPFAM" id="SSF52540">
    <property type="entry name" value="P-loop containing nucleoside triphosphate hydrolases"/>
    <property type="match status" value="1"/>
</dbReference>
<dbReference type="Pfam" id="PF02954">
    <property type="entry name" value="HTH_8"/>
    <property type="match status" value="1"/>
</dbReference>
<dbReference type="SMART" id="SM00382">
    <property type="entry name" value="AAA"/>
    <property type="match status" value="1"/>
</dbReference>
<dbReference type="PROSITE" id="PS00675">
    <property type="entry name" value="SIGMA54_INTERACT_1"/>
    <property type="match status" value="1"/>
</dbReference>
<dbReference type="SUPFAM" id="SSF46689">
    <property type="entry name" value="Homeodomain-like"/>
    <property type="match status" value="1"/>
</dbReference>